<keyword evidence="4" id="KW-0547">Nucleotide-binding</keyword>
<dbReference type="GO" id="GO:0005524">
    <property type="term" value="F:ATP binding"/>
    <property type="evidence" value="ECO:0007669"/>
    <property type="project" value="UniProtKB-KW"/>
</dbReference>
<protein>
    <recommendedName>
        <fullName evidence="2">Ubiquitin-like modifier-activating enzyme 5</fullName>
    </recommendedName>
    <alternativeName>
        <fullName evidence="8">UFM1-activating enzyme</fullName>
    </alternativeName>
</protein>
<evidence type="ECO:0000256" key="6">
    <source>
        <dbReference type="ARBA" id="ARBA00022833"/>
    </source>
</evidence>
<keyword evidence="11" id="KW-1185">Reference proteome</keyword>
<organism evidence="10 11">
    <name type="scientific">Haplochromis burtoni</name>
    <name type="common">Burton's mouthbrooder</name>
    <name type="synonym">Chromis burtoni</name>
    <dbReference type="NCBI Taxonomy" id="8153"/>
    <lineage>
        <taxon>Eukaryota</taxon>
        <taxon>Metazoa</taxon>
        <taxon>Chordata</taxon>
        <taxon>Craniata</taxon>
        <taxon>Vertebrata</taxon>
        <taxon>Euteleostomi</taxon>
        <taxon>Actinopterygii</taxon>
        <taxon>Neopterygii</taxon>
        <taxon>Teleostei</taxon>
        <taxon>Neoteleostei</taxon>
        <taxon>Acanthomorphata</taxon>
        <taxon>Ovalentaria</taxon>
        <taxon>Cichlomorphae</taxon>
        <taxon>Cichliformes</taxon>
        <taxon>Cichlidae</taxon>
        <taxon>African cichlids</taxon>
        <taxon>Pseudocrenilabrinae</taxon>
        <taxon>Haplochromini</taxon>
        <taxon>Haplochromis</taxon>
    </lineage>
</organism>
<comment type="similarity">
    <text evidence="1">Belongs to the ubiquitin-activating E1 family. UBA5 subfamily.</text>
</comment>
<dbReference type="Pfam" id="PF00899">
    <property type="entry name" value="ThiF"/>
    <property type="match status" value="1"/>
</dbReference>
<dbReference type="InterPro" id="IPR029752">
    <property type="entry name" value="D-isomer_DH_CS1"/>
</dbReference>
<evidence type="ECO:0000256" key="2">
    <source>
        <dbReference type="ARBA" id="ARBA00016279"/>
    </source>
</evidence>
<dbReference type="STRING" id="8153.ENSHBUP00000030286"/>
<feature type="domain" description="THIF-type NAD/FAD binding fold" evidence="9">
    <location>
        <begin position="54"/>
        <end position="305"/>
    </location>
</feature>
<keyword evidence="3" id="KW-0479">Metal-binding</keyword>
<keyword evidence="5" id="KW-0833">Ubl conjugation pathway</keyword>
<dbReference type="GO" id="GO:0071566">
    <property type="term" value="F:UFM1 activating enzyme activity"/>
    <property type="evidence" value="ECO:0007669"/>
    <property type="project" value="TreeGrafter"/>
</dbReference>
<dbReference type="SUPFAM" id="SSF69572">
    <property type="entry name" value="Activating enzymes of the ubiquitin-like proteins"/>
    <property type="match status" value="1"/>
</dbReference>
<evidence type="ECO:0000256" key="4">
    <source>
        <dbReference type="ARBA" id="ARBA00022741"/>
    </source>
</evidence>
<dbReference type="PANTHER" id="PTHR10953">
    <property type="entry name" value="UBIQUITIN-ACTIVATING ENZYME E1"/>
    <property type="match status" value="1"/>
</dbReference>
<dbReference type="InterPro" id="IPR000594">
    <property type="entry name" value="ThiF_NAD_FAD-bd"/>
</dbReference>
<dbReference type="GO" id="GO:0071569">
    <property type="term" value="P:protein ufmylation"/>
    <property type="evidence" value="ECO:0007669"/>
    <property type="project" value="TreeGrafter"/>
</dbReference>
<sequence length="407" mass="45868">MATVEELKLRVRELENELIKCKQKQCAAEDAHSRALNRPKIDKMSAEVVDSNPYSRLMALKRMGIVDDYERIRTFTVAVVGVGGVGSVTAEMLTRCGIGKLLLFDYDKVELANMNRLFFQPHQAGLSKVEAAEHTLRNINPDVSFETHNYNITTMENFTHFMDRISHGGLEEGKPVDLVLSCVDNFEARMAINTACNELGQIWMESGVSENAVSGHIQLIIPGETACFACAPPLVVAANIDEKTLKREGVCAASLPTTMGVVAGLLVQNVLKYLLKFGTVSYYLGYNAMQDFFPAMAMKANPQCNDRHCRRQQEEYKVCVLTVCSCNRITRLIKVPFSLLLYSVRKANLTHWFSVQRTEAERPKVEVVQEEEVVVHEDNEWGEQKKLVQCPNYNIVFVLLFFCVNVR</sequence>
<evidence type="ECO:0000256" key="8">
    <source>
        <dbReference type="ARBA" id="ARBA00030506"/>
    </source>
</evidence>
<keyword evidence="6" id="KW-0862">Zinc</keyword>
<evidence type="ECO:0000256" key="1">
    <source>
        <dbReference type="ARBA" id="ARBA00005339"/>
    </source>
</evidence>
<dbReference type="InterPro" id="IPR045886">
    <property type="entry name" value="ThiF/MoeB/HesA"/>
</dbReference>
<evidence type="ECO:0000313" key="10">
    <source>
        <dbReference type="Ensembl" id="ENSHBUP00000030286.1"/>
    </source>
</evidence>
<evidence type="ECO:0000256" key="5">
    <source>
        <dbReference type="ARBA" id="ARBA00022786"/>
    </source>
</evidence>
<dbReference type="Proteomes" id="UP000264840">
    <property type="component" value="Unplaced"/>
</dbReference>
<accession>A0A3Q2WWF7</accession>
<dbReference type="GO" id="GO:0005829">
    <property type="term" value="C:cytosol"/>
    <property type="evidence" value="ECO:0007669"/>
    <property type="project" value="TreeGrafter"/>
</dbReference>
<proteinExistence type="inferred from homology"/>
<dbReference type="AlphaFoldDB" id="A0A3Q2WWF7"/>
<dbReference type="PANTHER" id="PTHR10953:SF9">
    <property type="entry name" value="UBIQUITIN-LIKE MODIFIER-ACTIVATING ENZYME 5"/>
    <property type="match status" value="1"/>
</dbReference>
<reference evidence="10" key="1">
    <citation type="submission" date="2025-08" db="UniProtKB">
        <authorList>
            <consortium name="Ensembl"/>
        </authorList>
    </citation>
    <scope>IDENTIFICATION</scope>
</reference>
<dbReference type="FunFam" id="3.40.50.720:FF:000066">
    <property type="entry name" value="Putative ubiquitin-like modifier-activating enzyme 5"/>
    <property type="match status" value="1"/>
</dbReference>
<dbReference type="GeneTree" id="ENSGT00940000156177"/>
<dbReference type="Gene3D" id="3.40.50.720">
    <property type="entry name" value="NAD(P)-binding Rossmann-like Domain"/>
    <property type="match status" value="1"/>
</dbReference>
<dbReference type="Ensembl" id="ENSHBUT00000021159.1">
    <property type="protein sequence ID" value="ENSHBUP00000030286.1"/>
    <property type="gene ID" value="ENSHBUG00000015220.1"/>
</dbReference>
<dbReference type="GO" id="GO:0046872">
    <property type="term" value="F:metal ion binding"/>
    <property type="evidence" value="ECO:0007669"/>
    <property type="project" value="UniProtKB-KW"/>
</dbReference>
<evidence type="ECO:0000313" key="11">
    <source>
        <dbReference type="Proteomes" id="UP000264840"/>
    </source>
</evidence>
<reference evidence="10" key="2">
    <citation type="submission" date="2025-09" db="UniProtKB">
        <authorList>
            <consortium name="Ensembl"/>
        </authorList>
    </citation>
    <scope>IDENTIFICATION</scope>
</reference>
<dbReference type="PROSITE" id="PS00065">
    <property type="entry name" value="D_2_HYDROXYACID_DH_1"/>
    <property type="match status" value="1"/>
</dbReference>
<evidence type="ECO:0000259" key="9">
    <source>
        <dbReference type="Pfam" id="PF00899"/>
    </source>
</evidence>
<evidence type="ECO:0000256" key="7">
    <source>
        <dbReference type="ARBA" id="ARBA00022840"/>
    </source>
</evidence>
<dbReference type="CDD" id="cd00757">
    <property type="entry name" value="ThiF_MoeB_HesA_family"/>
    <property type="match status" value="1"/>
</dbReference>
<evidence type="ECO:0000256" key="3">
    <source>
        <dbReference type="ARBA" id="ARBA00022723"/>
    </source>
</evidence>
<keyword evidence="7" id="KW-0067">ATP-binding</keyword>
<name>A0A3Q2WWF7_HAPBU</name>
<dbReference type="InterPro" id="IPR035985">
    <property type="entry name" value="Ubiquitin-activating_enz"/>
</dbReference>